<dbReference type="Proteomes" id="UP000032180">
    <property type="component" value="Chromosome 5"/>
</dbReference>
<dbReference type="eggNOG" id="KOG0594">
    <property type="taxonomic scope" value="Eukaryota"/>
</dbReference>
<evidence type="ECO:0000313" key="4">
    <source>
        <dbReference type="Proteomes" id="UP000032180"/>
    </source>
</evidence>
<name>A0A0D9WHV4_9ORYZ</name>
<organism evidence="3 4">
    <name type="scientific">Leersia perrieri</name>
    <dbReference type="NCBI Taxonomy" id="77586"/>
    <lineage>
        <taxon>Eukaryota</taxon>
        <taxon>Viridiplantae</taxon>
        <taxon>Streptophyta</taxon>
        <taxon>Embryophyta</taxon>
        <taxon>Tracheophyta</taxon>
        <taxon>Spermatophyta</taxon>
        <taxon>Magnoliopsida</taxon>
        <taxon>Liliopsida</taxon>
        <taxon>Poales</taxon>
        <taxon>Poaceae</taxon>
        <taxon>BOP clade</taxon>
        <taxon>Oryzoideae</taxon>
        <taxon>Oryzeae</taxon>
        <taxon>Oryzinae</taxon>
        <taxon>Leersia</taxon>
    </lineage>
</organism>
<sequence length="718" mass="81169">MGRVCHSWRDAVKEQLRPLPSILVPRAAAGGGPCFSCAVAGCSTHGFARSLPHGARFFGSYDGGWVFVAFGHFLHHELLNLRGGDERFPLLFAGLAVVAATLSSPPPPSATSASWTAHAFTRSGAWIVTGHALEDVIHHKQRFYFLTGEENLHVFPLLDFHGHDDGYDLDDIPPMAIFRFSRGGRRNDYGENTVAVRYLVESRGNLLMVAMIADPLPFPPTTSNFKVFEMVKPPPGTPIDNNDDSPYAWNELESLGGRMLFVARGCSRSYDAVDYPGFKEGIYFLDDGRLYHEGRMFMDEDERHYPCRDIGKWRLAAARPVELNYSSPLNHKLGEDALRLIHDRLPCLFDRRRMSRVCHCWCAAVKPHQHPPDRPLPPITFPLVRPRRLRRHPRLRRRTAPGRRPRRALLRRPRRRLGLRRLPPNHGLRAPQPPQRRPIPHPYPYVSWGTVAATLSSPPENEDCLAAAICYGWGEQSLTTGPRIHTFWRTGPHAAARKRTKTATTKITSKSILEDVIHEEDLHVFPVPRFHEDDHGNLEIPPMVIRRFSRRGPRRRDYGGGGVVVVRYLVESHEKLLMVVRLVFRDPPVSPTTSAFEVFEMVKTRPWPWNSNEAQYAWKEIEVGGRMLFVARGCSRSYDASDYPGAGFDAGVYFLDDGRLYGESAMFMPSVAASAPQFHCPLMDSGKWLPATEADTRVENFLPEQGPSNYSPPVWLLP</sequence>
<dbReference type="Gramene" id="LPERR05G16510.1">
    <property type="protein sequence ID" value="LPERR05G16510.1"/>
    <property type="gene ID" value="LPERR05G16510"/>
</dbReference>
<evidence type="ECO:0000259" key="2">
    <source>
        <dbReference type="Pfam" id="PF03478"/>
    </source>
</evidence>
<feature type="region of interest" description="Disordered" evidence="1">
    <location>
        <begin position="394"/>
        <end position="439"/>
    </location>
</feature>
<feature type="domain" description="KIB1-4 beta-propeller" evidence="2">
    <location>
        <begin position="447"/>
        <end position="661"/>
    </location>
</feature>
<reference evidence="4" key="2">
    <citation type="submission" date="2013-12" db="EMBL/GenBank/DDBJ databases">
        <authorList>
            <person name="Yu Y."/>
            <person name="Lee S."/>
            <person name="de Baynast K."/>
            <person name="Wissotski M."/>
            <person name="Liu L."/>
            <person name="Talag J."/>
            <person name="Goicoechea J."/>
            <person name="Angelova A."/>
            <person name="Jetty R."/>
            <person name="Kudrna D."/>
            <person name="Golser W."/>
            <person name="Rivera L."/>
            <person name="Zhang J."/>
            <person name="Wing R."/>
        </authorList>
    </citation>
    <scope>NUCLEOTIDE SEQUENCE</scope>
</reference>
<reference evidence="3" key="3">
    <citation type="submission" date="2015-04" db="UniProtKB">
        <authorList>
            <consortium name="EnsemblPlants"/>
        </authorList>
    </citation>
    <scope>IDENTIFICATION</scope>
</reference>
<protein>
    <recommendedName>
        <fullName evidence="2">KIB1-4 beta-propeller domain-containing protein</fullName>
    </recommendedName>
</protein>
<dbReference type="InterPro" id="IPR005174">
    <property type="entry name" value="KIB1-4_b-propeller"/>
</dbReference>
<dbReference type="EnsemblPlants" id="LPERR05G16510.1">
    <property type="protein sequence ID" value="LPERR05G16510.1"/>
    <property type="gene ID" value="LPERR05G16510"/>
</dbReference>
<proteinExistence type="predicted"/>
<dbReference type="HOGENOM" id="CLU_019286_5_1_1"/>
<dbReference type="PANTHER" id="PTHR33110">
    <property type="entry name" value="F-BOX/KELCH-REPEAT PROTEIN-RELATED"/>
    <property type="match status" value="1"/>
</dbReference>
<feature type="domain" description="KIB1-4 beta-propeller" evidence="2">
    <location>
        <begin position="52"/>
        <end position="292"/>
    </location>
</feature>
<keyword evidence="4" id="KW-1185">Reference proteome</keyword>
<dbReference type="AlphaFoldDB" id="A0A0D9WHV4"/>
<reference evidence="3 4" key="1">
    <citation type="submission" date="2012-08" db="EMBL/GenBank/DDBJ databases">
        <title>Oryza genome evolution.</title>
        <authorList>
            <person name="Wing R.A."/>
        </authorList>
    </citation>
    <scope>NUCLEOTIDE SEQUENCE</scope>
</reference>
<accession>A0A0D9WHV4</accession>
<evidence type="ECO:0000256" key="1">
    <source>
        <dbReference type="SAM" id="MobiDB-lite"/>
    </source>
</evidence>
<dbReference type="Pfam" id="PF03478">
    <property type="entry name" value="Beta-prop_KIB1-4"/>
    <property type="match status" value="2"/>
</dbReference>
<evidence type="ECO:0000313" key="3">
    <source>
        <dbReference type="EnsemblPlants" id="LPERR05G16510.1"/>
    </source>
</evidence>
<feature type="compositionally biased region" description="Basic residues" evidence="1">
    <location>
        <begin position="394"/>
        <end position="419"/>
    </location>
</feature>
<dbReference type="PANTHER" id="PTHR33110:SF125">
    <property type="entry name" value="OS05G0570350 PROTEIN"/>
    <property type="match status" value="1"/>
</dbReference>